<dbReference type="Gene3D" id="3.10.450.50">
    <property type="match status" value="3"/>
</dbReference>
<feature type="signal peptide" evidence="1">
    <location>
        <begin position="1"/>
        <end position="20"/>
    </location>
</feature>
<reference evidence="3 4" key="1">
    <citation type="submission" date="2021-05" db="EMBL/GenBank/DDBJ databases">
        <title>Croceibacterium sp. LX-88 genome sequence.</title>
        <authorList>
            <person name="Luo X."/>
        </authorList>
    </citation>
    <scope>NUCLEOTIDE SEQUENCE [LARGE SCALE GENOMIC DNA]</scope>
    <source>
        <strain evidence="3 4">LX-88</strain>
    </source>
</reference>
<evidence type="ECO:0000259" key="2">
    <source>
        <dbReference type="Pfam" id="PF13577"/>
    </source>
</evidence>
<feature type="domain" description="SnoaL-like" evidence="2">
    <location>
        <begin position="429"/>
        <end position="547"/>
    </location>
</feature>
<dbReference type="Proteomes" id="UP000811255">
    <property type="component" value="Unassembled WGS sequence"/>
</dbReference>
<evidence type="ECO:0000313" key="4">
    <source>
        <dbReference type="Proteomes" id="UP000811255"/>
    </source>
</evidence>
<feature type="domain" description="SnoaL-like" evidence="2">
    <location>
        <begin position="33"/>
        <end position="159"/>
    </location>
</feature>
<name>A0ABS5W179_9SPHN</name>
<gene>
    <name evidence="3" type="ORF">KK137_01890</name>
</gene>
<feature type="chain" id="PRO_5046661675" evidence="1">
    <location>
        <begin position="21"/>
        <end position="629"/>
    </location>
</feature>
<evidence type="ECO:0000313" key="3">
    <source>
        <dbReference type="EMBL" id="MBT2133072.1"/>
    </source>
</evidence>
<protein>
    <submittedName>
        <fullName evidence="3">Nuclear transport factor 2 family protein</fullName>
    </submittedName>
</protein>
<comment type="caution">
    <text evidence="3">The sequence shown here is derived from an EMBL/GenBank/DDBJ whole genome shotgun (WGS) entry which is preliminary data.</text>
</comment>
<keyword evidence="1" id="KW-0732">Signal</keyword>
<sequence length="629" mass="69328">MICRLLLALAALLLAPTVQAQDDLARDTARVEDLRSIREIKRLQAEWGYRAMAGDWKGMAELGTDYVEMVLPGGNATGRNAVEQWLRDRMGHGADGMPAGQLNLRVWISPVITLSAMGDRATGRWHQIALTGEAGKSAEWRGTTDVIEYHKTRDGWRVAFIRPYLNFSGPYETGWRHDANALERAPYHYTPDEAGVVLPDREAAQPRPGDELARESSLLLRHGTAQNLANAFGYYLDRGMYDDIVDLFAADGQIDVAGQGVYNGTAGVRKFLARFGEPGLDPGELNDRPLLMPLVNISDDGSTALVRVVELGMTGQHGGEGFWSAAIDTFLLRADERGHWKIAQLHIRPLMRANYKEGWAHPLPAALPIGESQWPDGPPQPVDLSYPDHAFAMQALPPGVIFPAREPGGQVAITANALEMAEAFDGAENVSNAYGYYIDQFAWRNTADLFARDGWKELSYIGTFIGKDHVLKSLIQRYGEGGPNDAFQAIHQKTQPFVSVYGDGGRAFIRTRLLQFNSSSTGPGSWIGGIYENQVIKEDGVWRIQGMDLDYVWLADYATGWTGIDPDASKRFAPTAEQLAAFGPDAPLRGETFAPYPRIAPMGFHFANPVSGREPVTRLTWSDGRRDGE</sequence>
<feature type="domain" description="SnoaL-like" evidence="2">
    <location>
        <begin position="226"/>
        <end position="345"/>
    </location>
</feature>
<dbReference type="InterPro" id="IPR032710">
    <property type="entry name" value="NTF2-like_dom_sf"/>
</dbReference>
<dbReference type="Pfam" id="PF13577">
    <property type="entry name" value="SnoaL_4"/>
    <property type="match status" value="3"/>
</dbReference>
<proteinExistence type="predicted"/>
<dbReference type="RefSeq" id="WP_214534359.1">
    <property type="nucleotide sequence ID" value="NZ_JAHFVK010000001.1"/>
</dbReference>
<keyword evidence="4" id="KW-1185">Reference proteome</keyword>
<evidence type="ECO:0000256" key="1">
    <source>
        <dbReference type="SAM" id="SignalP"/>
    </source>
</evidence>
<dbReference type="InterPro" id="IPR037401">
    <property type="entry name" value="SnoaL-like"/>
</dbReference>
<accession>A0ABS5W179</accession>
<organism evidence="3 4">
    <name type="scientific">Croceibacterium selenioxidans</name>
    <dbReference type="NCBI Taxonomy" id="2838833"/>
    <lineage>
        <taxon>Bacteria</taxon>
        <taxon>Pseudomonadati</taxon>
        <taxon>Pseudomonadota</taxon>
        <taxon>Alphaproteobacteria</taxon>
        <taxon>Sphingomonadales</taxon>
        <taxon>Erythrobacteraceae</taxon>
        <taxon>Croceibacterium</taxon>
    </lineage>
</organism>
<dbReference type="SUPFAM" id="SSF54427">
    <property type="entry name" value="NTF2-like"/>
    <property type="match status" value="3"/>
</dbReference>
<dbReference type="EMBL" id="JAHFVK010000001">
    <property type="protein sequence ID" value="MBT2133072.1"/>
    <property type="molecule type" value="Genomic_DNA"/>
</dbReference>